<dbReference type="PANTHER" id="PTHR43179">
    <property type="entry name" value="RHAMNOSYLTRANSFERASE WBBL"/>
    <property type="match status" value="1"/>
</dbReference>
<reference evidence="2 3" key="1">
    <citation type="submission" date="2019-12" db="EMBL/GenBank/DDBJ databases">
        <title>Sequence classification of anaerobic respiratory reductive dehalogenases: First we see many, then we see few.</title>
        <authorList>
            <person name="Molenda O."/>
            <person name="Puentes Jacome L.A."/>
            <person name="Cao X."/>
            <person name="Nesbo C.L."/>
            <person name="Tang S."/>
            <person name="Morson N."/>
            <person name="Patron J."/>
            <person name="Lomheim L."/>
            <person name="Wishart D.S."/>
            <person name="Edwards E.A."/>
        </authorList>
    </citation>
    <scope>NUCLEOTIDE SEQUENCE [LARGE SCALE GENOMIC DNA]</scope>
    <source>
        <strain evidence="2 3">12DCA</strain>
    </source>
</reference>
<evidence type="ECO:0000259" key="1">
    <source>
        <dbReference type="Pfam" id="PF00535"/>
    </source>
</evidence>
<dbReference type="SUPFAM" id="SSF53448">
    <property type="entry name" value="Nucleotide-diphospho-sugar transferases"/>
    <property type="match status" value="1"/>
</dbReference>
<feature type="domain" description="Glycosyltransferase 2-like" evidence="1">
    <location>
        <begin position="9"/>
        <end position="171"/>
    </location>
</feature>
<dbReference type="AlphaFoldDB" id="A0A857DHZ7"/>
<dbReference type="Gene3D" id="3.90.550.10">
    <property type="entry name" value="Spore Coat Polysaccharide Biosynthesis Protein SpsA, Chain A"/>
    <property type="match status" value="1"/>
</dbReference>
<dbReference type="Pfam" id="PF00535">
    <property type="entry name" value="Glycos_transf_2"/>
    <property type="match status" value="1"/>
</dbReference>
<sequence>MIPPFISYITFNRLGLTARNLDSILDTSEEFEMHIIDSNSRDDTWEYLRSLQDPRIQSVTRLPLNCGPIYPLNLNLSRRKPAQYFFTIDSDVFMISKKWISRFIEVFETFPEAGLLGVKRGKPYPRYYPPVIPRVKDNIHYLQLENGHIDAPLDFVPGCCQALRPELINQIGYWNEECCYGDSELSTRICCYTDFKAGFIDTVEIEMTQSINCAECQAERWCSLNHPIDTCFDIWRRYYINRAAAAKFRPNFLKVFQELKQGKRSAYSASMSDPESTQKNLYHRNWAMENIRYYIQNSN</sequence>
<dbReference type="RefSeq" id="WP_158208290.1">
    <property type="nucleotide sequence ID" value="NZ_CP046996.1"/>
</dbReference>
<evidence type="ECO:0000313" key="3">
    <source>
        <dbReference type="Proteomes" id="UP000430508"/>
    </source>
</evidence>
<dbReference type="InterPro" id="IPR029044">
    <property type="entry name" value="Nucleotide-diphossugar_trans"/>
</dbReference>
<dbReference type="EMBL" id="CP046996">
    <property type="protein sequence ID" value="QHA00914.1"/>
    <property type="molecule type" value="Genomic_DNA"/>
</dbReference>
<dbReference type="Proteomes" id="UP000430508">
    <property type="component" value="Chromosome"/>
</dbReference>
<organism evidence="2 3">
    <name type="scientific">Dehalobacter restrictus</name>
    <dbReference type="NCBI Taxonomy" id="55583"/>
    <lineage>
        <taxon>Bacteria</taxon>
        <taxon>Bacillati</taxon>
        <taxon>Bacillota</taxon>
        <taxon>Clostridia</taxon>
        <taxon>Eubacteriales</taxon>
        <taxon>Desulfitobacteriaceae</taxon>
        <taxon>Dehalobacter</taxon>
    </lineage>
</organism>
<accession>A0A857DHZ7</accession>
<gene>
    <name evidence="2" type="ORF">GQ588_09845</name>
</gene>
<keyword evidence="2" id="KW-0808">Transferase</keyword>
<proteinExistence type="predicted"/>
<evidence type="ECO:0000313" key="2">
    <source>
        <dbReference type="EMBL" id="QHA00914.1"/>
    </source>
</evidence>
<dbReference type="PANTHER" id="PTHR43179:SF7">
    <property type="entry name" value="RHAMNOSYLTRANSFERASE WBBL"/>
    <property type="match status" value="1"/>
</dbReference>
<dbReference type="InterPro" id="IPR001173">
    <property type="entry name" value="Glyco_trans_2-like"/>
</dbReference>
<dbReference type="GO" id="GO:0016740">
    <property type="term" value="F:transferase activity"/>
    <property type="evidence" value="ECO:0007669"/>
    <property type="project" value="UniProtKB-KW"/>
</dbReference>
<protein>
    <submittedName>
        <fullName evidence="2">Glycosyltransferase</fullName>
    </submittedName>
</protein>
<name>A0A857DHZ7_9FIRM</name>